<dbReference type="Proteomes" id="UP001499978">
    <property type="component" value="Unassembled WGS sequence"/>
</dbReference>
<dbReference type="PANTHER" id="PTHR30465">
    <property type="entry name" value="INNER MEMBRANE ABC TRANSPORTER"/>
    <property type="match status" value="1"/>
</dbReference>
<evidence type="ECO:0000313" key="9">
    <source>
        <dbReference type="EMBL" id="GAA2519546.1"/>
    </source>
</evidence>
<dbReference type="PANTHER" id="PTHR30465:SF0">
    <property type="entry name" value="OLIGOPEPTIDE TRANSPORT SYSTEM PERMEASE PROTEIN APPB"/>
    <property type="match status" value="1"/>
</dbReference>
<evidence type="ECO:0000256" key="3">
    <source>
        <dbReference type="ARBA" id="ARBA00022475"/>
    </source>
</evidence>
<organism evidence="9 10">
    <name type="scientific">Pilimelia columellifera subsp. columellifera</name>
    <dbReference type="NCBI Taxonomy" id="706583"/>
    <lineage>
        <taxon>Bacteria</taxon>
        <taxon>Bacillati</taxon>
        <taxon>Actinomycetota</taxon>
        <taxon>Actinomycetes</taxon>
        <taxon>Micromonosporales</taxon>
        <taxon>Micromonosporaceae</taxon>
        <taxon>Pilimelia</taxon>
    </lineage>
</organism>
<comment type="caution">
    <text evidence="9">The sequence shown here is derived from an EMBL/GenBank/DDBJ whole genome shotgun (WGS) entry which is preliminary data.</text>
</comment>
<dbReference type="Pfam" id="PF00528">
    <property type="entry name" value="BPD_transp_1"/>
    <property type="match status" value="1"/>
</dbReference>
<feature type="transmembrane region" description="Helical" evidence="7">
    <location>
        <begin position="190"/>
        <end position="210"/>
    </location>
</feature>
<evidence type="ECO:0000256" key="6">
    <source>
        <dbReference type="ARBA" id="ARBA00023136"/>
    </source>
</evidence>
<protein>
    <submittedName>
        <fullName evidence="9">ABC transporter permease</fullName>
    </submittedName>
</protein>
<dbReference type="PROSITE" id="PS50928">
    <property type="entry name" value="ABC_TM1"/>
    <property type="match status" value="1"/>
</dbReference>
<evidence type="ECO:0000256" key="4">
    <source>
        <dbReference type="ARBA" id="ARBA00022692"/>
    </source>
</evidence>
<dbReference type="CDD" id="cd06261">
    <property type="entry name" value="TM_PBP2"/>
    <property type="match status" value="1"/>
</dbReference>
<evidence type="ECO:0000256" key="7">
    <source>
        <dbReference type="RuleBase" id="RU363032"/>
    </source>
</evidence>
<keyword evidence="6 7" id="KW-0472">Membrane</keyword>
<dbReference type="Gene3D" id="1.10.3720.10">
    <property type="entry name" value="MetI-like"/>
    <property type="match status" value="1"/>
</dbReference>
<keyword evidence="10" id="KW-1185">Reference proteome</keyword>
<dbReference type="Pfam" id="PF19300">
    <property type="entry name" value="BPD_transp_1_N"/>
    <property type="match status" value="1"/>
</dbReference>
<evidence type="ECO:0000259" key="8">
    <source>
        <dbReference type="PROSITE" id="PS50928"/>
    </source>
</evidence>
<name>A0ABP6ANL5_9ACTN</name>
<evidence type="ECO:0000313" key="10">
    <source>
        <dbReference type="Proteomes" id="UP001499978"/>
    </source>
</evidence>
<evidence type="ECO:0000256" key="2">
    <source>
        <dbReference type="ARBA" id="ARBA00022448"/>
    </source>
</evidence>
<comment type="similarity">
    <text evidence="7">Belongs to the binding-protein-dependent transport system permease family.</text>
</comment>
<feature type="domain" description="ABC transmembrane type-1" evidence="8">
    <location>
        <begin position="110"/>
        <end position="317"/>
    </location>
</feature>
<feature type="transmembrane region" description="Helical" evidence="7">
    <location>
        <begin position="12"/>
        <end position="30"/>
    </location>
</feature>
<dbReference type="EMBL" id="BAAARY010000005">
    <property type="protein sequence ID" value="GAA2519546.1"/>
    <property type="molecule type" value="Genomic_DNA"/>
</dbReference>
<feature type="transmembrane region" description="Helical" evidence="7">
    <location>
        <begin position="147"/>
        <end position="170"/>
    </location>
</feature>
<keyword evidence="4 7" id="KW-0812">Transmembrane</keyword>
<gene>
    <name evidence="9" type="ORF">GCM10010201_15860</name>
</gene>
<keyword evidence="3" id="KW-1003">Cell membrane</keyword>
<evidence type="ECO:0000256" key="1">
    <source>
        <dbReference type="ARBA" id="ARBA00004651"/>
    </source>
</evidence>
<dbReference type="InterPro" id="IPR000515">
    <property type="entry name" value="MetI-like"/>
</dbReference>
<dbReference type="RefSeq" id="WP_344170548.1">
    <property type="nucleotide sequence ID" value="NZ_BAAARY010000005.1"/>
</dbReference>
<keyword evidence="2 7" id="KW-0813">Transport</keyword>
<evidence type="ECO:0000256" key="5">
    <source>
        <dbReference type="ARBA" id="ARBA00022989"/>
    </source>
</evidence>
<feature type="transmembrane region" description="Helical" evidence="7">
    <location>
        <begin position="298"/>
        <end position="320"/>
    </location>
</feature>
<keyword evidence="5 7" id="KW-1133">Transmembrane helix</keyword>
<accession>A0ABP6ANL5</accession>
<comment type="subcellular location">
    <subcellularLocation>
        <location evidence="1 7">Cell membrane</location>
        <topology evidence="1 7">Multi-pass membrane protein</topology>
    </subcellularLocation>
</comment>
<reference evidence="10" key="1">
    <citation type="journal article" date="2019" name="Int. J. Syst. Evol. Microbiol.">
        <title>The Global Catalogue of Microorganisms (GCM) 10K type strain sequencing project: providing services to taxonomists for standard genome sequencing and annotation.</title>
        <authorList>
            <consortium name="The Broad Institute Genomics Platform"/>
            <consortium name="The Broad Institute Genome Sequencing Center for Infectious Disease"/>
            <person name="Wu L."/>
            <person name="Ma J."/>
        </authorList>
    </citation>
    <scope>NUCLEOTIDE SEQUENCE [LARGE SCALE GENOMIC DNA]</scope>
    <source>
        <strain evidence="10">JCM 3367</strain>
    </source>
</reference>
<feature type="transmembrane region" description="Helical" evidence="7">
    <location>
        <begin position="112"/>
        <end position="135"/>
    </location>
</feature>
<sequence>MAGYILKRGVSALLVVLVTLLLSFAMFFLAPKDPIGAICGPRCTPERAAEISQSLHLDDPVTLQFAQYVKGIVAGHTITSGGATVDCPAPCLGYSFRLGQPVTKLLMQAMPITVSIVVGAAVVYLTIGILSGILAARRRGTSFDKSIVAGTLGLSSVPYFIVALLVVLYTAGTFLPPSQYSPFLDGPLSWASGLTAAWLTLGVVNAAAYARYSRASMIEALGEDYIRTARAKGISERRVVYRHGLRSALTPVATIFGLDLAGQLTGALFTERIFGLPGLGVVTLEAFKTDDLPVMMGGILLGSVLLVTLNLMVDILYTFLDPRVRLG</sequence>
<proteinExistence type="inferred from homology"/>
<dbReference type="InterPro" id="IPR035906">
    <property type="entry name" value="MetI-like_sf"/>
</dbReference>
<dbReference type="InterPro" id="IPR045621">
    <property type="entry name" value="BPD_transp_1_N"/>
</dbReference>
<dbReference type="SUPFAM" id="SSF161098">
    <property type="entry name" value="MetI-like"/>
    <property type="match status" value="1"/>
</dbReference>